<protein>
    <submittedName>
        <fullName evidence="6">IclR family transcriptional regulator</fullName>
    </submittedName>
</protein>
<dbReference type="InterPro" id="IPR050707">
    <property type="entry name" value="HTH_MetabolicPath_Reg"/>
</dbReference>
<evidence type="ECO:0000259" key="4">
    <source>
        <dbReference type="PROSITE" id="PS51077"/>
    </source>
</evidence>
<dbReference type="AlphaFoldDB" id="A0A158G8B4"/>
<accession>A0A158G8B4</accession>
<dbReference type="Proteomes" id="UP000054717">
    <property type="component" value="Unassembled WGS sequence"/>
</dbReference>
<evidence type="ECO:0000313" key="6">
    <source>
        <dbReference type="EMBL" id="SAL27879.1"/>
    </source>
</evidence>
<dbReference type="InterPro" id="IPR005471">
    <property type="entry name" value="Tscrpt_reg_IclR_N"/>
</dbReference>
<dbReference type="PROSITE" id="PS51077">
    <property type="entry name" value="HTH_ICLR"/>
    <property type="match status" value="1"/>
</dbReference>
<evidence type="ECO:0000256" key="3">
    <source>
        <dbReference type="ARBA" id="ARBA00023163"/>
    </source>
</evidence>
<evidence type="ECO:0000259" key="5">
    <source>
        <dbReference type="PROSITE" id="PS51078"/>
    </source>
</evidence>
<comment type="caution">
    <text evidence="6">The sequence shown here is derived from an EMBL/GenBank/DDBJ whole genome shotgun (WGS) entry which is preliminary data.</text>
</comment>
<dbReference type="GO" id="GO:0003677">
    <property type="term" value="F:DNA binding"/>
    <property type="evidence" value="ECO:0007669"/>
    <property type="project" value="UniProtKB-KW"/>
</dbReference>
<reference evidence="6" key="1">
    <citation type="submission" date="2016-01" db="EMBL/GenBank/DDBJ databases">
        <authorList>
            <person name="Peeters Charlotte."/>
        </authorList>
    </citation>
    <scope>NUCLEOTIDE SEQUENCE</scope>
    <source>
        <strain evidence="6">LMG 22936</strain>
    </source>
</reference>
<dbReference type="GO" id="GO:0003700">
    <property type="term" value="F:DNA-binding transcription factor activity"/>
    <property type="evidence" value="ECO:0007669"/>
    <property type="project" value="TreeGrafter"/>
</dbReference>
<dbReference type="InterPro" id="IPR036388">
    <property type="entry name" value="WH-like_DNA-bd_sf"/>
</dbReference>
<dbReference type="InterPro" id="IPR036390">
    <property type="entry name" value="WH_DNA-bd_sf"/>
</dbReference>
<evidence type="ECO:0000256" key="1">
    <source>
        <dbReference type="ARBA" id="ARBA00023015"/>
    </source>
</evidence>
<sequence length="247" mass="26802">MDVKTAARVFDVINLFAEVRQPMIYSEIARRTEIPLSSCHALLQTMVAKGYLYAPGVKAGYYPTQRLLHVARDICSEDPLTLAFQPLLSALRDATGETAALATLAGNRVVYLDVMESRQKIRYSDEPGGFMYVHASAAGKALAGALSLAARRKLLDSCEPLPAFTDGSIADRAVLEREIEQGVKDGWHRSTGENVEDVAGLARGFLIHGEAFALVIGAPKARLLKNERHAVQALLEVYGQIPPSLLG</sequence>
<evidence type="ECO:0000313" key="7">
    <source>
        <dbReference type="Proteomes" id="UP000054717"/>
    </source>
</evidence>
<dbReference type="PANTHER" id="PTHR30136">
    <property type="entry name" value="HELIX-TURN-HELIX TRANSCRIPTIONAL REGULATOR, ICLR FAMILY"/>
    <property type="match status" value="1"/>
</dbReference>
<dbReference type="STRING" id="326475.AWB66_01623"/>
<feature type="domain" description="HTH iclR-type" evidence="4">
    <location>
        <begin position="3"/>
        <end position="65"/>
    </location>
</feature>
<dbReference type="RefSeq" id="WP_087629775.1">
    <property type="nucleotide sequence ID" value="NZ_FCNZ02000005.1"/>
</dbReference>
<name>A0A158G8B4_9BURK</name>
<dbReference type="GO" id="GO:0045892">
    <property type="term" value="P:negative regulation of DNA-templated transcription"/>
    <property type="evidence" value="ECO:0007669"/>
    <property type="project" value="TreeGrafter"/>
</dbReference>
<dbReference type="Pfam" id="PF09339">
    <property type="entry name" value="HTH_IclR"/>
    <property type="match status" value="1"/>
</dbReference>
<keyword evidence="2" id="KW-0238">DNA-binding</keyword>
<dbReference type="Pfam" id="PF01614">
    <property type="entry name" value="IclR_C"/>
    <property type="match status" value="1"/>
</dbReference>
<dbReference type="SUPFAM" id="SSF55781">
    <property type="entry name" value="GAF domain-like"/>
    <property type="match status" value="1"/>
</dbReference>
<keyword evidence="3" id="KW-0804">Transcription</keyword>
<dbReference type="EMBL" id="FCNZ02000005">
    <property type="protein sequence ID" value="SAL27879.1"/>
    <property type="molecule type" value="Genomic_DNA"/>
</dbReference>
<dbReference type="PANTHER" id="PTHR30136:SF35">
    <property type="entry name" value="HTH-TYPE TRANSCRIPTIONAL REGULATOR RV1719"/>
    <property type="match status" value="1"/>
</dbReference>
<dbReference type="SUPFAM" id="SSF46785">
    <property type="entry name" value="Winged helix' DNA-binding domain"/>
    <property type="match status" value="1"/>
</dbReference>
<keyword evidence="1" id="KW-0805">Transcription regulation</keyword>
<gene>
    <name evidence="6" type="ORF">AWB66_01623</name>
</gene>
<dbReference type="InterPro" id="IPR014757">
    <property type="entry name" value="Tscrpt_reg_IclR_C"/>
</dbReference>
<evidence type="ECO:0000256" key="2">
    <source>
        <dbReference type="ARBA" id="ARBA00023125"/>
    </source>
</evidence>
<feature type="domain" description="IclR-ED" evidence="5">
    <location>
        <begin position="66"/>
        <end position="247"/>
    </location>
</feature>
<dbReference type="SMART" id="SM00346">
    <property type="entry name" value="HTH_ICLR"/>
    <property type="match status" value="1"/>
</dbReference>
<dbReference type="PROSITE" id="PS51078">
    <property type="entry name" value="ICLR_ED"/>
    <property type="match status" value="1"/>
</dbReference>
<organism evidence="6 7">
    <name type="scientific">Caballeronia telluris</name>
    <dbReference type="NCBI Taxonomy" id="326475"/>
    <lineage>
        <taxon>Bacteria</taxon>
        <taxon>Pseudomonadati</taxon>
        <taxon>Pseudomonadota</taxon>
        <taxon>Betaproteobacteria</taxon>
        <taxon>Burkholderiales</taxon>
        <taxon>Burkholderiaceae</taxon>
        <taxon>Caballeronia</taxon>
    </lineage>
</organism>
<dbReference type="Gene3D" id="3.30.450.40">
    <property type="match status" value="1"/>
</dbReference>
<proteinExistence type="predicted"/>
<dbReference type="InterPro" id="IPR029016">
    <property type="entry name" value="GAF-like_dom_sf"/>
</dbReference>
<dbReference type="Gene3D" id="1.10.10.10">
    <property type="entry name" value="Winged helix-like DNA-binding domain superfamily/Winged helix DNA-binding domain"/>
    <property type="match status" value="1"/>
</dbReference>
<keyword evidence="7" id="KW-1185">Reference proteome</keyword>